<evidence type="ECO:0000256" key="9">
    <source>
        <dbReference type="ARBA" id="ARBA00023004"/>
    </source>
</evidence>
<dbReference type="OrthoDB" id="1470350at2759"/>
<protein>
    <submittedName>
        <fullName evidence="14">Beta-amyrin 11-oxidase-like</fullName>
    </submittedName>
</protein>
<dbReference type="SUPFAM" id="SSF48264">
    <property type="entry name" value="Cytochrome P450"/>
    <property type="match status" value="1"/>
</dbReference>
<dbReference type="Gene3D" id="1.10.630.10">
    <property type="entry name" value="Cytochrome P450"/>
    <property type="match status" value="1"/>
</dbReference>
<evidence type="ECO:0000313" key="14">
    <source>
        <dbReference type="RefSeq" id="XP_027336882.1"/>
    </source>
</evidence>
<dbReference type="InterPro" id="IPR017972">
    <property type="entry name" value="Cyt_P450_CS"/>
</dbReference>
<evidence type="ECO:0000256" key="10">
    <source>
        <dbReference type="ARBA" id="ARBA00023136"/>
    </source>
</evidence>
<gene>
    <name evidence="14" type="primary">LOC113850517</name>
</gene>
<dbReference type="PRINTS" id="PR00465">
    <property type="entry name" value="EP450IV"/>
</dbReference>
<accession>A0A8B8JZE9</accession>
<name>A0A8B8JZE9_ABRPR</name>
<evidence type="ECO:0000256" key="6">
    <source>
        <dbReference type="ARBA" id="ARBA00022723"/>
    </source>
</evidence>
<dbReference type="PANTHER" id="PTHR24286">
    <property type="entry name" value="CYTOCHROME P450 26"/>
    <property type="match status" value="1"/>
</dbReference>
<keyword evidence="6 11" id="KW-0479">Metal-binding</keyword>
<dbReference type="CDD" id="cd11043">
    <property type="entry name" value="CYP90-like"/>
    <property type="match status" value="1"/>
</dbReference>
<dbReference type="KEGG" id="aprc:113850517"/>
<dbReference type="GO" id="GO:0005783">
    <property type="term" value="C:endoplasmic reticulum"/>
    <property type="evidence" value="ECO:0007669"/>
    <property type="project" value="TreeGrafter"/>
</dbReference>
<evidence type="ECO:0000313" key="13">
    <source>
        <dbReference type="Proteomes" id="UP000694853"/>
    </source>
</evidence>
<dbReference type="GO" id="GO:0010268">
    <property type="term" value="P:brassinosteroid homeostasis"/>
    <property type="evidence" value="ECO:0007669"/>
    <property type="project" value="TreeGrafter"/>
</dbReference>
<comment type="cofactor">
    <cofactor evidence="1 11">
        <name>heme</name>
        <dbReference type="ChEBI" id="CHEBI:30413"/>
    </cofactor>
</comment>
<evidence type="ECO:0000256" key="4">
    <source>
        <dbReference type="ARBA" id="ARBA00022617"/>
    </source>
</evidence>
<dbReference type="InterPro" id="IPR002403">
    <property type="entry name" value="Cyt_P450_E_grp-IV"/>
</dbReference>
<dbReference type="RefSeq" id="XP_027336882.1">
    <property type="nucleotide sequence ID" value="XM_027481081.1"/>
</dbReference>
<evidence type="ECO:0000256" key="8">
    <source>
        <dbReference type="ARBA" id="ARBA00023002"/>
    </source>
</evidence>
<dbReference type="InterPro" id="IPR036396">
    <property type="entry name" value="Cyt_P450_sf"/>
</dbReference>
<dbReference type="GO" id="GO:0020037">
    <property type="term" value="F:heme binding"/>
    <property type="evidence" value="ECO:0007669"/>
    <property type="project" value="InterPro"/>
</dbReference>
<dbReference type="GO" id="GO:0016132">
    <property type="term" value="P:brassinosteroid biosynthetic process"/>
    <property type="evidence" value="ECO:0007669"/>
    <property type="project" value="TreeGrafter"/>
</dbReference>
<organism evidence="13 14">
    <name type="scientific">Abrus precatorius</name>
    <name type="common">Indian licorice</name>
    <name type="synonym">Glycine abrus</name>
    <dbReference type="NCBI Taxonomy" id="3816"/>
    <lineage>
        <taxon>Eukaryota</taxon>
        <taxon>Viridiplantae</taxon>
        <taxon>Streptophyta</taxon>
        <taxon>Embryophyta</taxon>
        <taxon>Tracheophyta</taxon>
        <taxon>Spermatophyta</taxon>
        <taxon>Magnoliopsida</taxon>
        <taxon>eudicotyledons</taxon>
        <taxon>Gunneridae</taxon>
        <taxon>Pentapetalae</taxon>
        <taxon>rosids</taxon>
        <taxon>fabids</taxon>
        <taxon>Fabales</taxon>
        <taxon>Fabaceae</taxon>
        <taxon>Papilionoideae</taxon>
        <taxon>50 kb inversion clade</taxon>
        <taxon>NPAAA clade</taxon>
        <taxon>indigoferoid/millettioid clade</taxon>
        <taxon>Abreae</taxon>
        <taxon>Abrus</taxon>
    </lineage>
</organism>
<dbReference type="PRINTS" id="PR00385">
    <property type="entry name" value="P450"/>
</dbReference>
<sequence>MELNWVWKSAATLFACYIFVCKFLRGLNWWYYDLKFRNKQYPLPPGDMGWPLFGNMLTFLKDFSSGHPDSLINNLVSKYGGDGIYKSHLFEKPCIIVTTSEMCKRVLTDDENFRPGYPTALKELLPSRPLNDVSGVEHRRFRRLVTAPIMGHSTLEMYVERIENIVVNALEEISSMKDPVELLPELKKISFQVIVNVFLGSKNQDILEKIGNLFSIMFDAVLSVPVNAPGFAFHKALKARKKLAKVVRCVVDERRMMIKSGQMENKDLIDILLQVKGDKGQKLEDEDIIDLLLGFLFAAHETTGQGMMWSTIYLSQHPDIMKKAKEEQEEIIKRRPPMQKNISIKEVKEMHYLSKVIDEMLRLANISFTLFREATADVNINGYMIPKGWRVLVWIRALHMDPKYYPNAEEFNPSRWDDFGSKAGTFYPFGGGSRMCPGMDLAKLEISIFLHYFLLNYKWERTNLECPVTCFPVPMPTDNCLGKVIRVT</sequence>
<dbReference type="GO" id="GO:0005506">
    <property type="term" value="F:iron ion binding"/>
    <property type="evidence" value="ECO:0007669"/>
    <property type="project" value="InterPro"/>
</dbReference>
<evidence type="ECO:0000256" key="7">
    <source>
        <dbReference type="ARBA" id="ARBA00022989"/>
    </source>
</evidence>
<evidence type="ECO:0000256" key="2">
    <source>
        <dbReference type="ARBA" id="ARBA00004167"/>
    </source>
</evidence>
<reference evidence="13" key="1">
    <citation type="journal article" date="2019" name="Toxins">
        <title>Detection of Abrin-Like and Prepropulchellin-Like Toxin Genes and Transcripts Using Whole Genome Sequencing and Full-Length Transcript Sequencing of Abrus precatorius.</title>
        <authorList>
            <person name="Hovde B.T."/>
            <person name="Daligault H.E."/>
            <person name="Hanschen E.R."/>
            <person name="Kunde Y.A."/>
            <person name="Johnson M.B."/>
            <person name="Starkenburg S.R."/>
            <person name="Johnson S.L."/>
        </authorList>
    </citation>
    <scope>NUCLEOTIDE SEQUENCE [LARGE SCALE GENOMIC DNA]</scope>
</reference>
<dbReference type="InterPro" id="IPR001128">
    <property type="entry name" value="Cyt_P450"/>
</dbReference>
<keyword evidence="9 11" id="KW-0408">Iron</keyword>
<evidence type="ECO:0000256" key="5">
    <source>
        <dbReference type="ARBA" id="ARBA00022692"/>
    </source>
</evidence>
<evidence type="ECO:0000256" key="3">
    <source>
        <dbReference type="ARBA" id="ARBA00010617"/>
    </source>
</evidence>
<evidence type="ECO:0000256" key="12">
    <source>
        <dbReference type="RuleBase" id="RU000461"/>
    </source>
</evidence>
<reference evidence="14" key="2">
    <citation type="submission" date="2025-08" db="UniProtKB">
        <authorList>
            <consortium name="RefSeq"/>
        </authorList>
    </citation>
    <scope>IDENTIFICATION</scope>
    <source>
        <tissue evidence="14">Young leaves</tissue>
    </source>
</reference>
<feature type="binding site" description="axial binding residue" evidence="11">
    <location>
        <position position="436"/>
    </location>
    <ligand>
        <name>heme</name>
        <dbReference type="ChEBI" id="CHEBI:30413"/>
    </ligand>
    <ligandPart>
        <name>Fe</name>
        <dbReference type="ChEBI" id="CHEBI:18248"/>
    </ligandPart>
</feature>
<keyword evidence="4 11" id="KW-0349">Heme</keyword>
<dbReference type="Proteomes" id="UP000694853">
    <property type="component" value="Unplaced"/>
</dbReference>
<keyword evidence="7" id="KW-1133">Transmembrane helix</keyword>
<dbReference type="AlphaFoldDB" id="A0A8B8JZE9"/>
<evidence type="ECO:0000256" key="1">
    <source>
        <dbReference type="ARBA" id="ARBA00001971"/>
    </source>
</evidence>
<evidence type="ECO:0000256" key="11">
    <source>
        <dbReference type="PIRSR" id="PIRSR602403-1"/>
    </source>
</evidence>
<dbReference type="GeneID" id="113850517"/>
<proteinExistence type="inferred from homology"/>
<dbReference type="GO" id="GO:0016125">
    <property type="term" value="P:sterol metabolic process"/>
    <property type="evidence" value="ECO:0007669"/>
    <property type="project" value="TreeGrafter"/>
</dbReference>
<dbReference type="PANTHER" id="PTHR24286:SF199">
    <property type="entry name" value="CYTOCHROME P450 88D6"/>
    <property type="match status" value="1"/>
</dbReference>
<keyword evidence="8 12" id="KW-0560">Oxidoreductase</keyword>
<dbReference type="GO" id="GO:0051777">
    <property type="term" value="F:ent-kaurenoic acid monooxygenase activity"/>
    <property type="evidence" value="ECO:0007669"/>
    <property type="project" value="TreeGrafter"/>
</dbReference>
<keyword evidence="10" id="KW-0472">Membrane</keyword>
<dbReference type="PROSITE" id="PS00086">
    <property type="entry name" value="CYTOCHROME_P450"/>
    <property type="match status" value="1"/>
</dbReference>
<keyword evidence="5" id="KW-0812">Transmembrane</keyword>
<keyword evidence="13" id="KW-1185">Reference proteome</keyword>
<keyword evidence="12" id="KW-0503">Monooxygenase</keyword>
<comment type="similarity">
    <text evidence="3 12">Belongs to the cytochrome P450 family.</text>
</comment>
<dbReference type="Pfam" id="PF00067">
    <property type="entry name" value="p450"/>
    <property type="match status" value="1"/>
</dbReference>
<dbReference type="GO" id="GO:0016020">
    <property type="term" value="C:membrane"/>
    <property type="evidence" value="ECO:0007669"/>
    <property type="project" value="UniProtKB-SubCell"/>
</dbReference>
<comment type="subcellular location">
    <subcellularLocation>
        <location evidence="2">Membrane</location>
        <topology evidence="2">Single-pass membrane protein</topology>
    </subcellularLocation>
</comment>